<dbReference type="Pfam" id="PF02854">
    <property type="entry name" value="MIF4G"/>
    <property type="match status" value="2"/>
</dbReference>
<feature type="compositionally biased region" description="Basic and acidic residues" evidence="5">
    <location>
        <begin position="1157"/>
        <end position="1168"/>
    </location>
</feature>
<dbReference type="PROSITE" id="PS51192">
    <property type="entry name" value="HELICASE_ATP_BIND_1"/>
    <property type="match status" value="1"/>
</dbReference>
<dbReference type="FunFam" id="1.25.40.180:FF:000037">
    <property type="entry name" value="Nonsense-mediated mRNA decay factor (Upf2)"/>
    <property type="match status" value="1"/>
</dbReference>
<keyword evidence="3" id="KW-0547">Nucleotide-binding</keyword>
<dbReference type="SMART" id="SM00487">
    <property type="entry name" value="DEXDc"/>
    <property type="match status" value="1"/>
</dbReference>
<dbReference type="Gene3D" id="1.25.40.180">
    <property type="match status" value="3"/>
</dbReference>
<organism evidence="8 9">
    <name type="scientific">Pseudallescheria apiosperma</name>
    <name type="common">Scedosporium apiospermum</name>
    <dbReference type="NCBI Taxonomy" id="563466"/>
    <lineage>
        <taxon>Eukaryota</taxon>
        <taxon>Fungi</taxon>
        <taxon>Dikarya</taxon>
        <taxon>Ascomycota</taxon>
        <taxon>Pezizomycotina</taxon>
        <taxon>Sordariomycetes</taxon>
        <taxon>Hypocreomycetidae</taxon>
        <taxon>Microascales</taxon>
        <taxon>Microascaceae</taxon>
        <taxon>Scedosporium</taxon>
    </lineage>
</organism>
<feature type="region of interest" description="Disordered" evidence="5">
    <location>
        <begin position="172"/>
        <end position="202"/>
    </location>
</feature>
<dbReference type="InterPro" id="IPR001650">
    <property type="entry name" value="Helicase_C-like"/>
</dbReference>
<dbReference type="OrthoDB" id="27832at2759"/>
<evidence type="ECO:0000256" key="4">
    <source>
        <dbReference type="ARBA" id="ARBA00022840"/>
    </source>
</evidence>
<dbReference type="GO" id="GO:0000184">
    <property type="term" value="P:nuclear-transcribed mRNA catabolic process, nonsense-mediated decay"/>
    <property type="evidence" value="ECO:0007669"/>
    <property type="project" value="InterPro"/>
</dbReference>
<dbReference type="RefSeq" id="XP_016640774.1">
    <property type="nucleotide sequence ID" value="XM_016788947.1"/>
</dbReference>
<dbReference type="InterPro" id="IPR016024">
    <property type="entry name" value="ARM-type_fold"/>
</dbReference>
<comment type="caution">
    <text evidence="8">The sequence shown here is derived from an EMBL/GenBank/DDBJ whole genome shotgun (WGS) entry which is preliminary data.</text>
</comment>
<dbReference type="EMBL" id="JOWA01000110">
    <property type="protein sequence ID" value="KEZ40975.1"/>
    <property type="molecule type" value="Genomic_DNA"/>
</dbReference>
<dbReference type="InterPro" id="IPR027417">
    <property type="entry name" value="P-loop_NTPase"/>
</dbReference>
<feature type="compositionally biased region" description="Basic residues" evidence="5">
    <location>
        <begin position="183"/>
        <end position="193"/>
    </location>
</feature>
<dbReference type="GO" id="GO:0005737">
    <property type="term" value="C:cytoplasm"/>
    <property type="evidence" value="ECO:0007669"/>
    <property type="project" value="UniProtKB-SubCell"/>
</dbReference>
<dbReference type="CDD" id="cd18797">
    <property type="entry name" value="SF2_C_Hrq"/>
    <property type="match status" value="1"/>
</dbReference>
<evidence type="ECO:0000256" key="2">
    <source>
        <dbReference type="ARBA" id="ARBA00022490"/>
    </source>
</evidence>
<dbReference type="GO" id="GO:0003723">
    <property type="term" value="F:RNA binding"/>
    <property type="evidence" value="ECO:0007669"/>
    <property type="project" value="InterPro"/>
</dbReference>
<dbReference type="InterPro" id="IPR039762">
    <property type="entry name" value="Nmd2/UPF2"/>
</dbReference>
<dbReference type="InterPro" id="IPR055227">
    <property type="entry name" value="HRQ1_WHD"/>
</dbReference>
<dbReference type="InterPro" id="IPR011545">
    <property type="entry name" value="DEAD/DEAH_box_helicase_dom"/>
</dbReference>
<dbReference type="FunFam" id="1.25.40.180:FF:000052">
    <property type="entry name" value="Nonsense-mediated mRNA decay factor"/>
    <property type="match status" value="1"/>
</dbReference>
<feature type="compositionally biased region" description="Basic and acidic residues" evidence="5">
    <location>
        <begin position="1824"/>
        <end position="1833"/>
    </location>
</feature>
<comment type="subcellular location">
    <subcellularLocation>
        <location evidence="1">Cytoplasm</location>
    </subcellularLocation>
</comment>
<dbReference type="SUPFAM" id="SSF52540">
    <property type="entry name" value="P-loop containing nucleoside triphosphate hydrolases"/>
    <property type="match status" value="2"/>
</dbReference>
<dbReference type="PANTHER" id="PTHR12839">
    <property type="entry name" value="NONSENSE-MEDIATED MRNA DECAY PROTEIN 2 UP-FRAMESHIFT SUPPRESSOR 2"/>
    <property type="match status" value="1"/>
</dbReference>
<dbReference type="InterPro" id="IPR003890">
    <property type="entry name" value="MIF4G-like_typ-3"/>
</dbReference>
<feature type="domain" description="Helicase C-terminal" evidence="7">
    <location>
        <begin position="485"/>
        <end position="638"/>
    </location>
</feature>
<dbReference type="PROSITE" id="PS51194">
    <property type="entry name" value="HELICASE_CTER"/>
    <property type="match status" value="1"/>
</dbReference>
<evidence type="ECO:0000256" key="3">
    <source>
        <dbReference type="ARBA" id="ARBA00022741"/>
    </source>
</evidence>
<dbReference type="Pfam" id="PF00270">
    <property type="entry name" value="DEAD"/>
    <property type="match status" value="1"/>
</dbReference>
<dbReference type="Pfam" id="PF00271">
    <property type="entry name" value="Helicase_C"/>
    <property type="match status" value="1"/>
</dbReference>
<proteinExistence type="predicted"/>
<dbReference type="InterPro" id="IPR007193">
    <property type="entry name" value="Upf2/Nmd2_C"/>
</dbReference>
<evidence type="ECO:0000313" key="8">
    <source>
        <dbReference type="EMBL" id="KEZ40975.1"/>
    </source>
</evidence>
<dbReference type="Pfam" id="PF04050">
    <property type="entry name" value="Upf2"/>
    <property type="match status" value="1"/>
</dbReference>
<feature type="region of interest" description="Disordered" evidence="5">
    <location>
        <begin position="2003"/>
        <end position="2043"/>
    </location>
</feature>
<reference evidence="8 9" key="1">
    <citation type="journal article" date="2014" name="Genome Announc.">
        <title>Draft genome sequence of the pathogenic fungus Scedosporium apiospermum.</title>
        <authorList>
            <person name="Vandeputte P."/>
            <person name="Ghamrawi S."/>
            <person name="Rechenmann M."/>
            <person name="Iltis A."/>
            <person name="Giraud S."/>
            <person name="Fleury M."/>
            <person name="Thornton C."/>
            <person name="Delhaes L."/>
            <person name="Meyer W."/>
            <person name="Papon N."/>
            <person name="Bouchara J.P."/>
        </authorList>
    </citation>
    <scope>NUCLEOTIDE SEQUENCE [LARGE SCALE GENOMIC DNA]</scope>
    <source>
        <strain evidence="8 9">IHEM 14462</strain>
    </source>
</reference>
<dbReference type="InterPro" id="IPR014001">
    <property type="entry name" value="Helicase_ATP-bd"/>
</dbReference>
<dbReference type="VEuPathDB" id="FungiDB:SAPIO_CDS6995"/>
<dbReference type="Pfam" id="PF22982">
    <property type="entry name" value="WHD_HRQ1"/>
    <property type="match status" value="1"/>
</dbReference>
<feature type="region of interest" description="Disordered" evidence="5">
    <location>
        <begin position="1157"/>
        <end position="1194"/>
    </location>
</feature>
<keyword evidence="2" id="KW-0963">Cytoplasm</keyword>
<evidence type="ECO:0000259" key="7">
    <source>
        <dbReference type="PROSITE" id="PS51194"/>
    </source>
</evidence>
<dbReference type="Proteomes" id="UP000028545">
    <property type="component" value="Unassembled WGS sequence"/>
</dbReference>
<dbReference type="KEGG" id="sapo:SAPIO_CDS6995"/>
<feature type="region of interest" description="Disordered" evidence="5">
    <location>
        <begin position="1"/>
        <end position="26"/>
    </location>
</feature>
<dbReference type="SUPFAM" id="SSF48371">
    <property type="entry name" value="ARM repeat"/>
    <property type="match status" value="2"/>
</dbReference>
<feature type="region of interest" description="Disordered" evidence="5">
    <location>
        <begin position="1824"/>
        <end position="1869"/>
    </location>
</feature>
<dbReference type="GO" id="GO:0005524">
    <property type="term" value="F:ATP binding"/>
    <property type="evidence" value="ECO:0007669"/>
    <property type="project" value="UniProtKB-KW"/>
</dbReference>
<dbReference type="HOGENOM" id="CLU_233236_0_0_1"/>
<keyword evidence="4" id="KW-0067">ATP-binding</keyword>
<dbReference type="PANTHER" id="PTHR12839:SF7">
    <property type="entry name" value="REGULATOR OF NONSENSE TRANSCRIPTS 2"/>
    <property type="match status" value="1"/>
</dbReference>
<dbReference type="SMART" id="SM00490">
    <property type="entry name" value="HELICc"/>
    <property type="match status" value="1"/>
</dbReference>
<feature type="domain" description="Helicase ATP-binding" evidence="6">
    <location>
        <begin position="344"/>
        <end position="466"/>
    </location>
</feature>
<evidence type="ECO:0000256" key="1">
    <source>
        <dbReference type="ARBA" id="ARBA00004496"/>
    </source>
</evidence>
<feature type="compositionally biased region" description="Basic and acidic residues" evidence="5">
    <location>
        <begin position="2003"/>
        <end position="2014"/>
    </location>
</feature>
<evidence type="ECO:0000256" key="5">
    <source>
        <dbReference type="SAM" id="MobiDB-lite"/>
    </source>
</evidence>
<accession>A0A084G0W3</accession>
<evidence type="ECO:0000259" key="6">
    <source>
        <dbReference type="PROSITE" id="PS51192"/>
    </source>
</evidence>
<dbReference type="GeneID" id="27726067"/>
<gene>
    <name evidence="8" type="ORF">SAPIO_CDS6995</name>
</gene>
<name>A0A084G0W3_PSEDA</name>
<dbReference type="SMART" id="SM00543">
    <property type="entry name" value="MIF4G"/>
    <property type="match status" value="2"/>
</dbReference>
<sequence>MANRKRKHDGGAAGNQRYSPVPSSEDVRLPKEVIAGGPVDCTVEWPGYFEDLEKVHGALNLVFTFCCSRKHVITTFDNIKGAVQTHIGRPLTVEDVATVTAVRPDTINFSYANEAMLHTNIRGCERDTVFKQNPSQRITSQGPPADASVGGVTGLGNFGQVGVEGDEDVLYFEFTDEDPQPNKRGRSQPRGGRRPGLQNLRLPTFDPGQLAHLIERRNAKFHLSLSAFLAQCIDDNLDPIQTLKERALQYLPVPPKSVKPSLHGLITTAANTVPQKRISIPKIIAELKSSSFYSGQIVPSSHRVFEPQAAVYGDLDFLLSQSLVNALYNSRGIVQFYSHQAVALNYLHSGKNVVVATSTSSGKSLIYQLPILHALEQDRSSRAMFIFPTKALAQDQKRSLQEILNYMPGCDGTRVGTLDGDTPFLERAFIRENANVIFTNPDMLHATILPNEERWRTYFRNLKYVVDPADPSSGRGNSMMECSRLLCELILRGVRTIVFCKTRGRCEALVGAVRNDLEQLGRPEVSGRVMAYRGGYTAQDRRKIEADMFDGKLLGIAATTALELGMDIGTLDCVLTWGFPYTISNLRQQSGRAGRRNGDSLSILLGDPLPSDQYYMRNPDDLFSKPNAAPQIDLENILLREAHIQCAAHELPIQLERDAAYFGADLERICRDHLIIGDGGFYHCHGRFLPSPSSFVCIRGSGEQHFAIIDTTGGKNEVLEDLEISRATFTIYDGAIYLHQGDKYLVRDFQPDRQRALVELVKVNWTTRPRDFTDIDPVETEAIRKLEGSPCHAFYGTVKITQKVFGFFKVDQRGRLLDAIYVDNPPVVRARKLNPAASIHAAEHAILSMVSTVVPTLPGDVRTECKAAKKEFAKKEFAKKETSRKRPGRLTLYDANGGPAGSGISSCAFNPILAAMDPTRRRELRILNAKAWDGDQDVFPTSSSLDSSLKKNTALIKRLRTAISPATLNTFVQDIRGLSLHKYLSEIISACYDGLCKLKSPGEVEAGVEIVSAFHQRFGPHEFTKQIGWLLGKGLATPDRSVLKSLAQDLREREEKDRASRQRILLRVVTELWLVGVLKTLDDTARPDDGIKGTGPKTDLKAKNGVTAKLGAGEPFPLEVLKDILGHDREHASLPLLVTFVKTFSWDILGVQSTGTEGRRVIEEDASSKDLVTPKAPPSESEASSDIRGEGPFSPPELRDAFRSVLLKYFEDVKRHLVRDHKFLQEQARKNAEVYVKSGEVFEDRQAAYEKHAKAQERLLSNAQVIADVIGCEMPNLKDREEGGQTMSGSIGLVKAGEYLRSLGDGAGIWYDEDERRFYENLVDLKGKVPAILLEDVKKKRPDSDETVIKKADQCEVTGSTKSTDGADEQSTTIGNKTIGAQVDALLGRLPDLTSKDLVDQSAIDFCFLNSKASRNRLVKALTEVPKGRNDLLACWSRLIATLGQYMPDIPKGVVDYLDAEFRSLQRRKEKDFLGQVRLNNIRYLAELTKFGIVPEHVIFHCLKVSLDDFSRMNIEIMCNLLEHCGRYLFLNPDTAPRMASFLETLQRKKSAQHLGQPERMLIENAMYHVNPPVRPAIEQKERTPMELFIRKLVYVDMTRRNYTKVLKQIRRLHWEEPEVVHILEKVFSKPGKIKYGNIHLLAILLSALYRYHPSFVIRVVNLVLESISFGLEQNDFKFYQRRIADVRFLGELYNYRMLEHPVIFDTMYRILTFGHGGVPITGKVNPYDLPGDFFRIRLITTLLETCGMFFNRGAAGKRLDIFLSMFQYYIYTKDTLPMDIEFMVQDIFALTRPQWRLAANLEDAVATLQSALSDQQKMLATDRITEIEERSSTYDSEDDNADGDIYSSSSEEEDLEQNPLEGLDSPQESDFQEEAIVVTRQAEEVDPEDAADFEREFSRMMAESLESRKFERKPQFDVPVPIRAKNRDLTKLDEGTAVNSESTSGTMAFSLLTKKGKGQQTRTVELPSNSGFAVAMRNQQQAEREEQQRIKNLVLNYEIRENEDQDTADDKPSTYHQIAARKQGKEKVGQRTRKLQLSDVEW</sequence>
<protein>
    <submittedName>
        <fullName evidence="8">Uncharacterized protein</fullName>
    </submittedName>
</protein>
<keyword evidence="9" id="KW-1185">Reference proteome</keyword>
<evidence type="ECO:0000313" key="9">
    <source>
        <dbReference type="Proteomes" id="UP000028545"/>
    </source>
</evidence>
<dbReference type="Gene3D" id="3.40.50.300">
    <property type="entry name" value="P-loop containing nucleotide triphosphate hydrolases"/>
    <property type="match status" value="2"/>
</dbReference>
<dbReference type="GO" id="GO:0035145">
    <property type="term" value="C:exon-exon junction complex"/>
    <property type="evidence" value="ECO:0007669"/>
    <property type="project" value="TreeGrafter"/>
</dbReference>
<dbReference type="Gene3D" id="4.10.80.160">
    <property type="match status" value="1"/>
</dbReference>